<keyword evidence="1" id="KW-0472">Membrane</keyword>
<dbReference type="RefSeq" id="WP_231686442.1">
    <property type="nucleotide sequence ID" value="NZ_CP009220.1"/>
</dbReference>
<evidence type="ECO:0000256" key="1">
    <source>
        <dbReference type="SAM" id="Phobius"/>
    </source>
</evidence>
<sequence>MRHRSLARPLLRIVLPTLIALATVCVLVFGWFIFPAKAEPTKVDVVLVLAGANDGRHEYGAQLVEEGYADNFVVSNPNGSSDKVGYAHCAGNLRPEGAQSYCMDPYPVITSGEAMTFNGLAQQHGWDSVLIVTMRTHTQRVRTVFDQCYTGESTVLNVDNLGRSGVRKAVFHEIGGYIKFWLTAPCA</sequence>
<gene>
    <name evidence="2" type="ORF">CDES_13595</name>
</gene>
<dbReference type="STRING" id="931089.CDES_13595"/>
<protein>
    <submittedName>
        <fullName evidence="2">Uncharacterized protein</fullName>
    </submittedName>
</protein>
<keyword evidence="1" id="KW-0812">Transmembrane</keyword>
<keyword evidence="3" id="KW-1185">Reference proteome</keyword>
<dbReference type="EMBL" id="CP009220">
    <property type="protein sequence ID" value="ALC07049.1"/>
    <property type="molecule type" value="Genomic_DNA"/>
</dbReference>
<dbReference type="AlphaFoldDB" id="A0A0M3QA85"/>
<dbReference type="Proteomes" id="UP000068067">
    <property type="component" value="Chromosome"/>
</dbReference>
<feature type="transmembrane region" description="Helical" evidence="1">
    <location>
        <begin position="12"/>
        <end position="34"/>
    </location>
</feature>
<evidence type="ECO:0000313" key="2">
    <source>
        <dbReference type="EMBL" id="ALC07049.1"/>
    </source>
</evidence>
<proteinExistence type="predicted"/>
<dbReference type="KEGG" id="cdx:CDES_13595"/>
<dbReference type="PATRIC" id="fig|931089.4.peg.2749"/>
<name>A0A0M3QA85_9CORY</name>
<organism evidence="2 3">
    <name type="scientific">Corynebacterium deserti GIMN1.010</name>
    <dbReference type="NCBI Taxonomy" id="931089"/>
    <lineage>
        <taxon>Bacteria</taxon>
        <taxon>Bacillati</taxon>
        <taxon>Actinomycetota</taxon>
        <taxon>Actinomycetes</taxon>
        <taxon>Mycobacteriales</taxon>
        <taxon>Corynebacteriaceae</taxon>
        <taxon>Corynebacterium</taxon>
    </lineage>
</organism>
<accession>A0A0M3QA85</accession>
<reference evidence="2 3" key="1">
    <citation type="submission" date="2014-08" db="EMBL/GenBank/DDBJ databases">
        <title>Complete genome sequence of Corynebacterium deserti GIMN1.010 (=DSM 45689), isolated from desert sand in western China.</title>
        <authorList>
            <person name="Ruckert C."/>
            <person name="Albersmeier A."/>
            <person name="Kalinowski J."/>
        </authorList>
    </citation>
    <scope>NUCLEOTIDE SEQUENCE [LARGE SCALE GENOMIC DNA]</scope>
    <source>
        <strain evidence="2 3">GIMN1.010</strain>
    </source>
</reference>
<keyword evidence="1" id="KW-1133">Transmembrane helix</keyword>
<evidence type="ECO:0000313" key="3">
    <source>
        <dbReference type="Proteomes" id="UP000068067"/>
    </source>
</evidence>